<comment type="caution">
    <text evidence="3">The sequence shown here is derived from an EMBL/GenBank/DDBJ whole genome shotgun (WGS) entry which is preliminary data.</text>
</comment>
<feature type="transmembrane region" description="Helical" evidence="2">
    <location>
        <begin position="6"/>
        <end position="35"/>
    </location>
</feature>
<evidence type="ECO:0000256" key="2">
    <source>
        <dbReference type="SAM" id="Phobius"/>
    </source>
</evidence>
<keyword evidence="2" id="KW-0472">Membrane</keyword>
<feature type="compositionally biased region" description="Basic and acidic residues" evidence="1">
    <location>
        <begin position="81"/>
        <end position="110"/>
    </location>
</feature>
<sequence length="264" mass="30798">MMCNIALILWIVTALVVFIFVLSILSCFLLACILATKQLRRNRVRARTAMEDSGSVNRDFCSCYNRMGRVDVYLENEEEEAGKRSENQEDSKKEMADEQEMAPKKKDAVQRRPRPYVRIPKEKVKQLLELAVIVKKVYPKNVRITINDNDIFNMSQNISIENVNLYGPSNDRTVRKLRRLVEAIKKAGLDQEEEDNINEPCTSQSLGETDTDRLDVEKQEKLKKIVLDAGFKKDHFQINTNYRTYLALKHPLRHTILRNRYYIL</sequence>
<name>A0A2G5SAM2_9PELO</name>
<dbReference type="EMBL" id="PDUG01000027">
    <property type="protein sequence ID" value="PIC12128.1"/>
    <property type="molecule type" value="Genomic_DNA"/>
</dbReference>
<accession>A0A2G5SAM2</accession>
<dbReference type="Proteomes" id="UP000230233">
    <property type="component" value="Unassembled WGS sequence"/>
</dbReference>
<gene>
    <name evidence="3" type="ORF">B9Z55_028604</name>
</gene>
<organism evidence="3 4">
    <name type="scientific">Caenorhabditis nigoni</name>
    <dbReference type="NCBI Taxonomy" id="1611254"/>
    <lineage>
        <taxon>Eukaryota</taxon>
        <taxon>Metazoa</taxon>
        <taxon>Ecdysozoa</taxon>
        <taxon>Nematoda</taxon>
        <taxon>Chromadorea</taxon>
        <taxon>Rhabditida</taxon>
        <taxon>Rhabditina</taxon>
        <taxon>Rhabditomorpha</taxon>
        <taxon>Rhabditoidea</taxon>
        <taxon>Rhabditidae</taxon>
        <taxon>Peloderinae</taxon>
        <taxon>Caenorhabditis</taxon>
    </lineage>
</organism>
<evidence type="ECO:0000313" key="4">
    <source>
        <dbReference type="Proteomes" id="UP000230233"/>
    </source>
</evidence>
<dbReference type="OrthoDB" id="10495788at2759"/>
<keyword evidence="2" id="KW-0812">Transmembrane</keyword>
<proteinExistence type="predicted"/>
<feature type="region of interest" description="Disordered" evidence="1">
    <location>
        <begin position="77"/>
        <end position="112"/>
    </location>
</feature>
<keyword evidence="2" id="KW-1133">Transmembrane helix</keyword>
<evidence type="ECO:0000313" key="3">
    <source>
        <dbReference type="EMBL" id="PIC12128.1"/>
    </source>
</evidence>
<dbReference type="AlphaFoldDB" id="A0A2G5SAM2"/>
<protein>
    <submittedName>
        <fullName evidence="3">Uncharacterized protein</fullName>
    </submittedName>
</protein>
<keyword evidence="4" id="KW-1185">Reference proteome</keyword>
<evidence type="ECO:0000256" key="1">
    <source>
        <dbReference type="SAM" id="MobiDB-lite"/>
    </source>
</evidence>
<reference evidence="4" key="1">
    <citation type="submission" date="2017-10" db="EMBL/GenBank/DDBJ databases">
        <title>Rapid genome shrinkage in a self-fertile nematode reveals novel sperm competition proteins.</title>
        <authorList>
            <person name="Yin D."/>
            <person name="Schwarz E.M."/>
            <person name="Thomas C.G."/>
            <person name="Felde R.L."/>
            <person name="Korf I.F."/>
            <person name="Cutter A.D."/>
            <person name="Schartner C.M."/>
            <person name="Ralston E.J."/>
            <person name="Meyer B.J."/>
            <person name="Haag E.S."/>
        </authorList>
    </citation>
    <scope>NUCLEOTIDE SEQUENCE [LARGE SCALE GENOMIC DNA]</scope>
    <source>
        <strain evidence="4">JU1422</strain>
    </source>
</reference>